<accession>A0A831XJZ9</accession>
<evidence type="ECO:0000313" key="1">
    <source>
        <dbReference type="EMBL" id="HEN40798.1"/>
    </source>
</evidence>
<gene>
    <name evidence="1" type="ORF">ENQ87_00245</name>
</gene>
<dbReference type="NCBIfam" id="TIGR04442">
    <property type="entry name" value="TIGR04442 family protein"/>
    <property type="match status" value="1"/>
</dbReference>
<organism evidence="1">
    <name type="scientific">Geobacter metallireducens</name>
    <dbReference type="NCBI Taxonomy" id="28232"/>
    <lineage>
        <taxon>Bacteria</taxon>
        <taxon>Pseudomonadati</taxon>
        <taxon>Thermodesulfobacteriota</taxon>
        <taxon>Desulfuromonadia</taxon>
        <taxon>Geobacterales</taxon>
        <taxon>Geobacteraceae</taxon>
        <taxon>Geobacter</taxon>
    </lineage>
</organism>
<dbReference type="InterPro" id="IPR031040">
    <property type="entry name" value="CHP04442"/>
</dbReference>
<dbReference type="EMBL" id="DSOV01000001">
    <property type="protein sequence ID" value="HEN40798.1"/>
    <property type="molecule type" value="Genomic_DNA"/>
</dbReference>
<name>A0A831XJZ9_GEOME</name>
<proteinExistence type="predicted"/>
<reference evidence="1" key="1">
    <citation type="journal article" date="2020" name="mSystems">
        <title>Genome- and Community-Level Interaction Insights into Carbon Utilization and Element Cycling Functions of Hydrothermarchaeota in Hydrothermal Sediment.</title>
        <authorList>
            <person name="Zhou Z."/>
            <person name="Liu Y."/>
            <person name="Xu W."/>
            <person name="Pan J."/>
            <person name="Luo Z.H."/>
            <person name="Li M."/>
        </authorList>
    </citation>
    <scope>NUCLEOTIDE SEQUENCE [LARGE SCALE GENOMIC DNA]</scope>
    <source>
        <strain evidence="1">SpSt-349</strain>
    </source>
</reference>
<sequence>MHKDIRLHGHIDDRIEYYAIVAGNDAHRRYFFNAAEGDGAELRFFSPGNEFVIGRGGIRHAGNGGSFCEYMFGVDQPVADLAKGDVINRLAIYGARSGDGGEALNFSEQTGGQLGFDQIFFDGNAVANYFFFLASERLGADLRRQQTAIVRAVGKALKRSPAVGAQDENALIGEVLGLLGDPDALFFLFKLIHIHHREYHDTFRRLYFASKKIADEDFAGLSAIAERHAIDRYQQERIRIDVMYKHPANRRIVDEYKNILIACHLRGEISALENARLTRLKTLSVRNKIPGALFYALDDMLKKDKKIGGAEEHESIAETRQILQGLFLREREIESAIDRDDLVRLLFAKKRAAEVRDHTFEEILLDASKGCDERIRDGADMALLEGFSHIITYFDRYDATSRVVNQLAFMENVRISEEMLRSLLGNRSAFEELRPGLFEELFIAGLLQDKYLGRYGRRKVTTLLAGLRHIEENRLTVAGLLDELLAIDREERLAITLLNLVRERIRNFYSSYATREDQETLQREVTEDLRARGIIAGPIPGRLFDETIVTIRKEAVYLHNLLPLIVSGRDSALREDFLENSGLDRFSVEELEREYFELNGLDLEELYQIRKGLS</sequence>
<protein>
    <submittedName>
        <fullName evidence="1">TIGR04442 family protein</fullName>
    </submittedName>
</protein>
<comment type="caution">
    <text evidence="1">The sequence shown here is derived from an EMBL/GenBank/DDBJ whole genome shotgun (WGS) entry which is preliminary data.</text>
</comment>
<dbReference type="AlphaFoldDB" id="A0A831XJZ9"/>